<keyword evidence="3" id="KW-0812">Transmembrane</keyword>
<organism evidence="4 5">
    <name type="scientific">Roseateles asaccharophilus</name>
    <dbReference type="NCBI Taxonomy" id="582607"/>
    <lineage>
        <taxon>Bacteria</taxon>
        <taxon>Pseudomonadati</taxon>
        <taxon>Pseudomonadota</taxon>
        <taxon>Betaproteobacteria</taxon>
        <taxon>Burkholderiales</taxon>
        <taxon>Sphaerotilaceae</taxon>
        <taxon>Roseateles</taxon>
    </lineage>
</organism>
<feature type="coiled-coil region" evidence="1">
    <location>
        <begin position="143"/>
        <end position="236"/>
    </location>
</feature>
<dbReference type="EMBL" id="SNXE01000002">
    <property type="protein sequence ID" value="TDP11931.1"/>
    <property type="molecule type" value="Genomic_DNA"/>
</dbReference>
<keyword evidence="1" id="KW-0175">Coiled coil</keyword>
<reference evidence="4 5" key="1">
    <citation type="submission" date="2019-03" db="EMBL/GenBank/DDBJ databases">
        <title>Genomic Encyclopedia of Type Strains, Phase IV (KMG-IV): sequencing the most valuable type-strain genomes for metagenomic binning, comparative biology and taxonomic classification.</title>
        <authorList>
            <person name="Goeker M."/>
        </authorList>
    </citation>
    <scope>NUCLEOTIDE SEQUENCE [LARGE SCALE GENOMIC DNA]</scope>
    <source>
        <strain evidence="4 5">DSM 25082</strain>
    </source>
</reference>
<evidence type="ECO:0000256" key="1">
    <source>
        <dbReference type="SAM" id="Coils"/>
    </source>
</evidence>
<keyword evidence="3" id="KW-0472">Membrane</keyword>
<accession>A0A4R6N8M7</accession>
<dbReference type="Proteomes" id="UP000295357">
    <property type="component" value="Unassembled WGS sequence"/>
</dbReference>
<evidence type="ECO:0000313" key="5">
    <source>
        <dbReference type="Proteomes" id="UP000295357"/>
    </source>
</evidence>
<gene>
    <name evidence="4" type="ORF">DFR39_102317</name>
</gene>
<keyword evidence="3" id="KW-1133">Transmembrane helix</keyword>
<evidence type="ECO:0000256" key="3">
    <source>
        <dbReference type="SAM" id="Phobius"/>
    </source>
</evidence>
<dbReference type="AlphaFoldDB" id="A0A4R6N8M7"/>
<feature type="transmembrane region" description="Helical" evidence="3">
    <location>
        <begin position="12"/>
        <end position="33"/>
    </location>
</feature>
<sequence>MSLFLSLSLEQIAALGVLLANGVFVIVAVAAYLRMNSEEDRRQRFLSHALGDSREAGQALKSIVRDLQRLMERIERAALGRGGNEAAAFERSQAGGRLQAEPEDSALPSSEEEQMDFARLSPPEQCPTIGDYAEWRRLQQVELARLLQQRRKLLQALDQARAAAASRRGAAGNTRSEGLELQRARQRLTELQAELERAQVERSFVEDRLLNLDEELTREKIRAANLQRRIEALEQAAAAVEA</sequence>
<evidence type="ECO:0000256" key="2">
    <source>
        <dbReference type="SAM" id="MobiDB-lite"/>
    </source>
</evidence>
<protein>
    <submittedName>
        <fullName evidence="4">Uncharacterized protein</fullName>
    </submittedName>
</protein>
<comment type="caution">
    <text evidence="4">The sequence shown here is derived from an EMBL/GenBank/DDBJ whole genome shotgun (WGS) entry which is preliminary data.</text>
</comment>
<feature type="region of interest" description="Disordered" evidence="2">
    <location>
        <begin position="90"/>
        <end position="121"/>
    </location>
</feature>
<keyword evidence="5" id="KW-1185">Reference proteome</keyword>
<evidence type="ECO:0000313" key="4">
    <source>
        <dbReference type="EMBL" id="TDP11931.1"/>
    </source>
</evidence>
<proteinExistence type="predicted"/>
<dbReference type="RefSeq" id="WP_133602695.1">
    <property type="nucleotide sequence ID" value="NZ_JAUFPJ010000002.1"/>
</dbReference>
<name>A0A4R6N8M7_9BURK</name>